<evidence type="ECO:0000256" key="1">
    <source>
        <dbReference type="SAM" id="Phobius"/>
    </source>
</evidence>
<evidence type="ECO:0000313" key="3">
    <source>
        <dbReference type="Proteomes" id="UP001275084"/>
    </source>
</evidence>
<name>A0AAJ0M7P1_9PEZI</name>
<feature type="transmembrane region" description="Helical" evidence="1">
    <location>
        <begin position="89"/>
        <end position="115"/>
    </location>
</feature>
<keyword evidence="1" id="KW-0472">Membrane</keyword>
<sequence>LLGLAIGTFALAFLSLASLSLAPFTLALLSLPLLTLTLFALTPFSLTLLPLPLLVHIGINIDSRGSDIIDLSPDDEAVLLPMRMLALSFAFSLSLSFLSLSLSLSLALALALAFADLVDVGVKIDDGRDDGVHLGADDEVVLALDGDGEGGHVGHREECGEEDLGEHLVLFRGVLVGWRSLLLA</sequence>
<protein>
    <submittedName>
        <fullName evidence="2">Uncharacterized protein</fullName>
    </submittedName>
</protein>
<gene>
    <name evidence="2" type="ORF">B0T25DRAFT_618282</name>
</gene>
<accession>A0AAJ0M7P1</accession>
<comment type="caution">
    <text evidence="2">The sequence shown here is derived from an EMBL/GenBank/DDBJ whole genome shotgun (WGS) entry which is preliminary data.</text>
</comment>
<feature type="transmembrane region" description="Helical" evidence="1">
    <location>
        <begin position="31"/>
        <end position="55"/>
    </location>
</feature>
<feature type="non-terminal residue" evidence="2">
    <location>
        <position position="1"/>
    </location>
</feature>
<proteinExistence type="predicted"/>
<keyword evidence="3" id="KW-1185">Reference proteome</keyword>
<evidence type="ECO:0000313" key="2">
    <source>
        <dbReference type="EMBL" id="KAK3339737.1"/>
    </source>
</evidence>
<keyword evidence="1" id="KW-1133">Transmembrane helix</keyword>
<dbReference type="Proteomes" id="UP001275084">
    <property type="component" value="Unassembled WGS sequence"/>
</dbReference>
<reference evidence="2" key="1">
    <citation type="journal article" date="2023" name="Mol. Phylogenet. Evol.">
        <title>Genome-scale phylogeny and comparative genomics of the fungal order Sordariales.</title>
        <authorList>
            <person name="Hensen N."/>
            <person name="Bonometti L."/>
            <person name="Westerberg I."/>
            <person name="Brannstrom I.O."/>
            <person name="Guillou S."/>
            <person name="Cros-Aarteil S."/>
            <person name="Calhoun S."/>
            <person name="Haridas S."/>
            <person name="Kuo A."/>
            <person name="Mondo S."/>
            <person name="Pangilinan J."/>
            <person name="Riley R."/>
            <person name="LaButti K."/>
            <person name="Andreopoulos B."/>
            <person name="Lipzen A."/>
            <person name="Chen C."/>
            <person name="Yan M."/>
            <person name="Daum C."/>
            <person name="Ng V."/>
            <person name="Clum A."/>
            <person name="Steindorff A."/>
            <person name="Ohm R.A."/>
            <person name="Martin F."/>
            <person name="Silar P."/>
            <person name="Natvig D.O."/>
            <person name="Lalanne C."/>
            <person name="Gautier V."/>
            <person name="Ament-Velasquez S.L."/>
            <person name="Kruys A."/>
            <person name="Hutchinson M.I."/>
            <person name="Powell A.J."/>
            <person name="Barry K."/>
            <person name="Miller A.N."/>
            <person name="Grigoriev I.V."/>
            <person name="Debuchy R."/>
            <person name="Gladieux P."/>
            <person name="Hiltunen Thoren M."/>
            <person name="Johannesson H."/>
        </authorList>
    </citation>
    <scope>NUCLEOTIDE SEQUENCE</scope>
    <source>
        <strain evidence="2">CBS 955.72</strain>
    </source>
</reference>
<dbReference type="EMBL" id="JAUIQD010000009">
    <property type="protein sequence ID" value="KAK3339737.1"/>
    <property type="molecule type" value="Genomic_DNA"/>
</dbReference>
<organism evidence="2 3">
    <name type="scientific">Lasiosphaeria hispida</name>
    <dbReference type="NCBI Taxonomy" id="260671"/>
    <lineage>
        <taxon>Eukaryota</taxon>
        <taxon>Fungi</taxon>
        <taxon>Dikarya</taxon>
        <taxon>Ascomycota</taxon>
        <taxon>Pezizomycotina</taxon>
        <taxon>Sordariomycetes</taxon>
        <taxon>Sordariomycetidae</taxon>
        <taxon>Sordariales</taxon>
        <taxon>Lasiosphaeriaceae</taxon>
        <taxon>Lasiosphaeria</taxon>
    </lineage>
</organism>
<keyword evidence="1" id="KW-0812">Transmembrane</keyword>
<reference evidence="2" key="2">
    <citation type="submission" date="2023-06" db="EMBL/GenBank/DDBJ databases">
        <authorList>
            <consortium name="Lawrence Berkeley National Laboratory"/>
            <person name="Haridas S."/>
            <person name="Hensen N."/>
            <person name="Bonometti L."/>
            <person name="Westerberg I."/>
            <person name="Brannstrom I.O."/>
            <person name="Guillou S."/>
            <person name="Cros-Aarteil S."/>
            <person name="Calhoun S."/>
            <person name="Kuo A."/>
            <person name="Mondo S."/>
            <person name="Pangilinan J."/>
            <person name="Riley R."/>
            <person name="Labutti K."/>
            <person name="Andreopoulos B."/>
            <person name="Lipzen A."/>
            <person name="Chen C."/>
            <person name="Yanf M."/>
            <person name="Daum C."/>
            <person name="Ng V."/>
            <person name="Clum A."/>
            <person name="Steindorff A."/>
            <person name="Ohm R."/>
            <person name="Martin F."/>
            <person name="Silar P."/>
            <person name="Natvig D."/>
            <person name="Lalanne C."/>
            <person name="Gautier V."/>
            <person name="Ament-Velasquez S.L."/>
            <person name="Kruys A."/>
            <person name="Hutchinson M.I."/>
            <person name="Powell A.J."/>
            <person name="Barry K."/>
            <person name="Miller A.N."/>
            <person name="Grigoriev I.V."/>
            <person name="Debuchy R."/>
            <person name="Gladieux P."/>
            <person name="Thoren M.H."/>
            <person name="Johannesson H."/>
        </authorList>
    </citation>
    <scope>NUCLEOTIDE SEQUENCE</scope>
    <source>
        <strain evidence="2">CBS 955.72</strain>
    </source>
</reference>
<dbReference type="AlphaFoldDB" id="A0AAJ0M7P1"/>
<feature type="non-terminal residue" evidence="2">
    <location>
        <position position="184"/>
    </location>
</feature>